<comment type="subunit">
    <text evidence="2">Homodimer.</text>
</comment>
<feature type="binding site" evidence="2">
    <location>
        <position position="72"/>
    </location>
    <ligand>
        <name>substrate</name>
    </ligand>
</feature>
<dbReference type="PROSITE" id="PS01066">
    <property type="entry name" value="UPP_SYNTHASE"/>
    <property type="match status" value="1"/>
</dbReference>
<feature type="binding site" evidence="2">
    <location>
        <position position="40"/>
    </location>
    <ligand>
        <name>substrate</name>
    </ligand>
</feature>
<dbReference type="EC" id="2.5.1.-" evidence="2"/>
<feature type="binding site" evidence="2">
    <location>
        <position position="191"/>
    </location>
    <ligand>
        <name>substrate</name>
    </ligand>
</feature>
<feature type="binding site" evidence="2">
    <location>
        <position position="74"/>
    </location>
    <ligand>
        <name>substrate</name>
    </ligand>
</feature>
<dbReference type="NCBIfam" id="NF011408">
    <property type="entry name" value="PRK14834.1"/>
    <property type="match status" value="1"/>
</dbReference>
<dbReference type="EMBL" id="JBHRYJ010000003">
    <property type="protein sequence ID" value="MFC3676616.1"/>
    <property type="molecule type" value="Genomic_DNA"/>
</dbReference>
<dbReference type="RefSeq" id="WP_379727624.1">
    <property type="nucleotide sequence ID" value="NZ_JBHRYJ010000003.1"/>
</dbReference>
<feature type="active site" evidence="2">
    <location>
        <position position="23"/>
    </location>
</feature>
<dbReference type="InterPro" id="IPR018520">
    <property type="entry name" value="UPP_synth-like_CS"/>
</dbReference>
<dbReference type="PANTHER" id="PTHR10291:SF0">
    <property type="entry name" value="DEHYDRODOLICHYL DIPHOSPHATE SYNTHASE 2"/>
    <property type="match status" value="1"/>
</dbReference>
<dbReference type="SUPFAM" id="SSF64005">
    <property type="entry name" value="Undecaprenyl diphosphate synthase"/>
    <property type="match status" value="1"/>
</dbReference>
<feature type="binding site" evidence="2">
    <location>
        <position position="36"/>
    </location>
    <ligand>
        <name>substrate</name>
    </ligand>
</feature>
<feature type="binding site" evidence="2">
    <location>
        <position position="28"/>
    </location>
    <ligand>
        <name>substrate</name>
    </ligand>
</feature>
<evidence type="ECO:0000313" key="4">
    <source>
        <dbReference type="Proteomes" id="UP001595711"/>
    </source>
</evidence>
<feature type="binding site" evidence="2">
    <location>
        <position position="210"/>
    </location>
    <ligand>
        <name>Mg(2+)</name>
        <dbReference type="ChEBI" id="CHEBI:18420"/>
    </ligand>
</feature>
<dbReference type="InterPro" id="IPR001441">
    <property type="entry name" value="UPP_synth-like"/>
</dbReference>
<dbReference type="NCBIfam" id="NF011405">
    <property type="entry name" value="PRK14830.1"/>
    <property type="match status" value="1"/>
</dbReference>
<dbReference type="PANTHER" id="PTHR10291">
    <property type="entry name" value="DEHYDRODOLICHYL DIPHOSPHATE SYNTHASE FAMILY MEMBER"/>
    <property type="match status" value="1"/>
</dbReference>
<dbReference type="Proteomes" id="UP001595711">
    <property type="component" value="Unassembled WGS sequence"/>
</dbReference>
<dbReference type="CDD" id="cd00475">
    <property type="entry name" value="Cis_IPPS"/>
    <property type="match status" value="1"/>
</dbReference>
<dbReference type="HAMAP" id="MF_01139">
    <property type="entry name" value="ISPT"/>
    <property type="match status" value="1"/>
</dbReference>
<keyword evidence="1 2" id="KW-0808">Transferase</keyword>
<comment type="function">
    <text evidence="2">Catalyzes the condensation of isopentenyl diphosphate (IPP) with allylic pyrophosphates generating different type of terpenoids.</text>
</comment>
<reference evidence="4" key="1">
    <citation type="journal article" date="2019" name="Int. J. Syst. Evol. Microbiol.">
        <title>The Global Catalogue of Microorganisms (GCM) 10K type strain sequencing project: providing services to taxonomists for standard genome sequencing and annotation.</title>
        <authorList>
            <consortium name="The Broad Institute Genomics Platform"/>
            <consortium name="The Broad Institute Genome Sequencing Center for Infectious Disease"/>
            <person name="Wu L."/>
            <person name="Ma J."/>
        </authorList>
    </citation>
    <scope>NUCLEOTIDE SEQUENCE [LARGE SCALE GENOMIC DNA]</scope>
    <source>
        <strain evidence="4">KCTC 42182</strain>
    </source>
</reference>
<sequence>MSEPVVSQAAEPAVPRHVAIIMDGNGRWAKARGLPRNLGHRQGVDAVREVVRGCRSLGIRYLTLYAFSSENWKRPQSEVSGLMDLLRLYIRRELKELAGGGVRIRVIGDRSKLDADIRDLIADAEAQTRDNTVLTLVIALSYGGQDEIVAACRRIAEEVAAGRLQPEQIDAGVVAGQLHTVGIPDPDIVIRTSGEQRLSNFLLWQTAYSELIFVDKLWPDFGQQDLAAAVAEFQRRERRYGGTGE</sequence>
<comment type="similarity">
    <text evidence="2">Belongs to the UPP synthase family.</text>
</comment>
<name>A0ABV7VGH2_9PROT</name>
<keyword evidence="4" id="KW-1185">Reference proteome</keyword>
<evidence type="ECO:0000256" key="2">
    <source>
        <dbReference type="HAMAP-Rule" id="MF_01139"/>
    </source>
</evidence>
<dbReference type="Pfam" id="PF01255">
    <property type="entry name" value="Prenyltransf"/>
    <property type="match status" value="1"/>
</dbReference>
<evidence type="ECO:0000256" key="1">
    <source>
        <dbReference type="ARBA" id="ARBA00022679"/>
    </source>
</evidence>
<dbReference type="GO" id="GO:0016740">
    <property type="term" value="F:transferase activity"/>
    <property type="evidence" value="ECO:0007669"/>
    <property type="project" value="UniProtKB-KW"/>
</dbReference>
<comment type="caution">
    <text evidence="3">The sequence shown here is derived from an EMBL/GenBank/DDBJ whole genome shotgun (WGS) entry which is preliminary data.</text>
</comment>
<dbReference type="Gene3D" id="3.40.1180.10">
    <property type="entry name" value="Decaprenyl diphosphate synthase-like"/>
    <property type="match status" value="1"/>
</dbReference>
<keyword evidence="2" id="KW-0460">Magnesium</keyword>
<protein>
    <recommendedName>
        <fullName evidence="2">Isoprenyl transferase</fullName>
        <ecNumber evidence="2">2.5.1.-</ecNumber>
    </recommendedName>
</protein>
<feature type="binding site" evidence="2">
    <location>
        <begin position="24"/>
        <end position="27"/>
    </location>
    <ligand>
        <name>substrate</name>
    </ligand>
</feature>
<gene>
    <name evidence="3" type="ORF">ACFOOQ_13745</name>
</gene>
<accession>A0ABV7VGH2</accession>
<proteinExistence type="inferred from homology"/>
<evidence type="ECO:0000313" key="3">
    <source>
        <dbReference type="EMBL" id="MFC3676616.1"/>
    </source>
</evidence>
<feature type="active site" description="Proton acceptor" evidence="2">
    <location>
        <position position="71"/>
    </location>
</feature>
<organism evidence="3 4">
    <name type="scientific">Ferrovibrio xuzhouensis</name>
    <dbReference type="NCBI Taxonomy" id="1576914"/>
    <lineage>
        <taxon>Bacteria</taxon>
        <taxon>Pseudomonadati</taxon>
        <taxon>Pseudomonadota</taxon>
        <taxon>Alphaproteobacteria</taxon>
        <taxon>Rhodospirillales</taxon>
        <taxon>Rhodospirillaceae</taxon>
        <taxon>Ferrovibrio</taxon>
    </lineage>
</organism>
<feature type="binding site" evidence="2">
    <location>
        <begin position="68"/>
        <end position="70"/>
    </location>
    <ligand>
        <name>substrate</name>
    </ligand>
</feature>
<dbReference type="NCBIfam" id="TIGR00055">
    <property type="entry name" value="uppS"/>
    <property type="match status" value="1"/>
</dbReference>
<feature type="binding site" evidence="2">
    <location>
        <position position="23"/>
    </location>
    <ligand>
        <name>Mg(2+)</name>
        <dbReference type="ChEBI" id="CHEBI:18420"/>
    </ligand>
</feature>
<dbReference type="InterPro" id="IPR036424">
    <property type="entry name" value="UPP_synth-like_sf"/>
</dbReference>
<feature type="binding site" evidence="2">
    <location>
        <begin position="197"/>
        <end position="199"/>
    </location>
    <ligand>
        <name>substrate</name>
    </ligand>
</feature>
<keyword evidence="2" id="KW-0479">Metal-binding</keyword>
<comment type="cofactor">
    <cofactor evidence="2">
        <name>Mg(2+)</name>
        <dbReference type="ChEBI" id="CHEBI:18420"/>
    </cofactor>
    <text evidence="2">Binds 2 magnesium ions per subunit.</text>
</comment>